<name>A0A286UQY7_9AGAM</name>
<feature type="compositionally biased region" description="Basic and acidic residues" evidence="1">
    <location>
        <begin position="306"/>
        <end position="320"/>
    </location>
</feature>
<dbReference type="InterPro" id="IPR036431">
    <property type="entry name" value="ARID_dom_sf"/>
</dbReference>
<dbReference type="GO" id="GO:0003677">
    <property type="term" value="F:DNA binding"/>
    <property type="evidence" value="ECO:0007669"/>
    <property type="project" value="InterPro"/>
</dbReference>
<accession>A0A286UQY7</accession>
<dbReference type="CDD" id="cd16100">
    <property type="entry name" value="ARID"/>
    <property type="match status" value="1"/>
</dbReference>
<sequence>MNSNQHGLSAPQSFPPSAGQDNLFNGLDPSSSKQLAAINATANARRAHAHALQMAGGSSANALGVMPSRPPDQSLPSNINQQSFPAPNMSAPMQQGMATPAMHNNLMIQRQQVQAIQKMRKQSFFQGLHRITTQAGSPLPSAIVGFETRFDPSQPSRWADLEPTSEPGGVKLAGRDVDLYKLWGLIYTMGGAGKVQQQGAWSSLLAPFGLPEQLPHPQENGNTSTAIALAHLYMRIFNAFDEQYLKGPQFKAQLPSAGSASSSTQSPPGSSGNPVQTQAQTTLTADSTNLPNTPFTSGSVDPEVDADARKRKLDENEELHGKRRKTIDQESSEAPHVSSDSVPPSQMAPPASSSARAKARRKIEYVPLVREIDTFGGRDINHITNELLRLSRGQQLRDINDWGKVYVDALTMSLRSRISTELSYGLTTLIILSTMRSTTPDSGFMIGNCEELLSEVLDLLEELSFPDDIDSGIRPESTEVITNRQLINLAYEGIASPFAAEEKVQGEYDPSQPGPTQRRADIIRLILNILRNLSAVTDNQAFMAQHPMTIDLLLRLTQLQIREGKSPQPASDALSLPDLVLVRKDVLNILVNLAGTISLSPPPSSDSTSPDQATPSRRAELVHNLVASYLIDPFEAVSPFTWAVQCGNNLVTSIRVPLLPDAALEVFTRVSQPDSNRKVFSSSIPQAQIWALFEALVHRLPISEHDFKLIMRDEWISYLTKLVLGLYSLAFIMPPELKRRVKEDRSLGFAKVMMRVVKRTMSGGPSMAEIRTIFGFCARRAVETMKIIDDGANSFDSSQPSVPTLSFGVGYGEVGDKKIEKGSGLLGGHGDDLLVSVMLQKELDEVMFSELESLARVEAVY</sequence>
<evidence type="ECO:0000313" key="4">
    <source>
        <dbReference type="Proteomes" id="UP000217199"/>
    </source>
</evidence>
<dbReference type="Proteomes" id="UP000217199">
    <property type="component" value="Unassembled WGS sequence"/>
</dbReference>
<dbReference type="STRING" id="2282107.A0A286UQY7"/>
<dbReference type="EMBL" id="NBII01000002">
    <property type="protein sequence ID" value="PAV22018.1"/>
    <property type="molecule type" value="Genomic_DNA"/>
</dbReference>
<evidence type="ECO:0000256" key="1">
    <source>
        <dbReference type="SAM" id="MobiDB-lite"/>
    </source>
</evidence>
<keyword evidence="4" id="KW-1185">Reference proteome</keyword>
<feature type="region of interest" description="Disordered" evidence="1">
    <location>
        <begin position="1"/>
        <end position="30"/>
    </location>
</feature>
<feature type="compositionally biased region" description="Polar residues" evidence="1">
    <location>
        <begin position="1"/>
        <end position="12"/>
    </location>
</feature>
<feature type="compositionally biased region" description="Polar residues" evidence="1">
    <location>
        <begin position="273"/>
        <end position="299"/>
    </location>
</feature>
<proteinExistence type="predicted"/>
<gene>
    <name evidence="3" type="ORF">PNOK_0197500</name>
</gene>
<feature type="compositionally biased region" description="Low complexity" evidence="1">
    <location>
        <begin position="253"/>
        <end position="272"/>
    </location>
</feature>
<organism evidence="3 4">
    <name type="scientific">Pyrrhoderma noxium</name>
    <dbReference type="NCBI Taxonomy" id="2282107"/>
    <lineage>
        <taxon>Eukaryota</taxon>
        <taxon>Fungi</taxon>
        <taxon>Dikarya</taxon>
        <taxon>Basidiomycota</taxon>
        <taxon>Agaricomycotina</taxon>
        <taxon>Agaricomycetes</taxon>
        <taxon>Hymenochaetales</taxon>
        <taxon>Hymenochaetaceae</taxon>
        <taxon>Pyrrhoderma</taxon>
    </lineage>
</organism>
<dbReference type="SUPFAM" id="SSF46774">
    <property type="entry name" value="ARID-like"/>
    <property type="match status" value="1"/>
</dbReference>
<feature type="region of interest" description="Disordered" evidence="1">
    <location>
        <begin position="253"/>
        <end position="360"/>
    </location>
</feature>
<feature type="domain" description="ARID" evidence="2">
    <location>
        <begin position="118"/>
        <end position="245"/>
    </location>
</feature>
<dbReference type="OrthoDB" id="1938591at2759"/>
<dbReference type="InterPro" id="IPR001606">
    <property type="entry name" value="ARID_dom"/>
</dbReference>
<dbReference type="InParanoid" id="A0A286UQY7"/>
<evidence type="ECO:0000259" key="2">
    <source>
        <dbReference type="PROSITE" id="PS51011"/>
    </source>
</evidence>
<dbReference type="PROSITE" id="PS51011">
    <property type="entry name" value="ARID"/>
    <property type="match status" value="1"/>
</dbReference>
<dbReference type="Pfam" id="PF01388">
    <property type="entry name" value="ARID"/>
    <property type="match status" value="1"/>
</dbReference>
<dbReference type="Gene3D" id="1.10.150.60">
    <property type="entry name" value="ARID DNA-binding domain"/>
    <property type="match status" value="1"/>
</dbReference>
<protein>
    <recommendedName>
        <fullName evidence="2">ARID domain-containing protein</fullName>
    </recommendedName>
</protein>
<reference evidence="3 4" key="1">
    <citation type="journal article" date="2017" name="Mol. Ecol.">
        <title>Comparative and population genomic landscape of Phellinus noxius: A hypervariable fungus causing root rot in trees.</title>
        <authorList>
            <person name="Chung C.L."/>
            <person name="Lee T.J."/>
            <person name="Akiba M."/>
            <person name="Lee H.H."/>
            <person name="Kuo T.H."/>
            <person name="Liu D."/>
            <person name="Ke H.M."/>
            <person name="Yokoi T."/>
            <person name="Roa M.B."/>
            <person name="Lu M.J."/>
            <person name="Chang Y.Y."/>
            <person name="Ann P.J."/>
            <person name="Tsai J.N."/>
            <person name="Chen C.Y."/>
            <person name="Tzean S.S."/>
            <person name="Ota Y."/>
            <person name="Hattori T."/>
            <person name="Sahashi N."/>
            <person name="Liou R.F."/>
            <person name="Kikuchi T."/>
            <person name="Tsai I.J."/>
        </authorList>
    </citation>
    <scope>NUCLEOTIDE SEQUENCE [LARGE SCALE GENOMIC DNA]</scope>
    <source>
        <strain evidence="3 4">FFPRI411160</strain>
    </source>
</reference>
<dbReference type="AlphaFoldDB" id="A0A286UQY7"/>
<feature type="compositionally biased region" description="Polar residues" evidence="1">
    <location>
        <begin position="19"/>
        <end position="30"/>
    </location>
</feature>
<evidence type="ECO:0000313" key="3">
    <source>
        <dbReference type="EMBL" id="PAV22018.1"/>
    </source>
</evidence>
<comment type="caution">
    <text evidence="3">The sequence shown here is derived from an EMBL/GenBank/DDBJ whole genome shotgun (WGS) entry which is preliminary data.</text>
</comment>